<dbReference type="GO" id="GO:0005634">
    <property type="term" value="C:nucleus"/>
    <property type="evidence" value="ECO:0007669"/>
    <property type="project" value="TreeGrafter"/>
</dbReference>
<evidence type="ECO:0000256" key="1">
    <source>
        <dbReference type="ARBA" id="ARBA00022801"/>
    </source>
</evidence>
<evidence type="ECO:0000313" key="4">
    <source>
        <dbReference type="Proteomes" id="UP001275084"/>
    </source>
</evidence>
<organism evidence="3 4">
    <name type="scientific">Lasiosphaeria hispida</name>
    <dbReference type="NCBI Taxonomy" id="260671"/>
    <lineage>
        <taxon>Eukaryota</taxon>
        <taxon>Fungi</taxon>
        <taxon>Dikarya</taxon>
        <taxon>Ascomycota</taxon>
        <taxon>Pezizomycotina</taxon>
        <taxon>Sordariomycetes</taxon>
        <taxon>Sordariomycetidae</taxon>
        <taxon>Sordariales</taxon>
        <taxon>Lasiosphaeriaceae</taxon>
        <taxon>Lasiosphaeria</taxon>
    </lineage>
</organism>
<dbReference type="PANTHER" id="PTHR48070">
    <property type="entry name" value="ESTERASE OVCA2"/>
    <property type="match status" value="1"/>
</dbReference>
<dbReference type="EMBL" id="JAUIQD010000006">
    <property type="protein sequence ID" value="KAK3345969.1"/>
    <property type="molecule type" value="Genomic_DNA"/>
</dbReference>
<keyword evidence="4" id="KW-1185">Reference proteome</keyword>
<reference evidence="3" key="2">
    <citation type="submission" date="2023-06" db="EMBL/GenBank/DDBJ databases">
        <authorList>
            <consortium name="Lawrence Berkeley National Laboratory"/>
            <person name="Haridas S."/>
            <person name="Hensen N."/>
            <person name="Bonometti L."/>
            <person name="Westerberg I."/>
            <person name="Brannstrom I.O."/>
            <person name="Guillou S."/>
            <person name="Cros-Aarteil S."/>
            <person name="Calhoun S."/>
            <person name="Kuo A."/>
            <person name="Mondo S."/>
            <person name="Pangilinan J."/>
            <person name="Riley R."/>
            <person name="Labutti K."/>
            <person name="Andreopoulos B."/>
            <person name="Lipzen A."/>
            <person name="Chen C."/>
            <person name="Yanf M."/>
            <person name="Daum C."/>
            <person name="Ng V."/>
            <person name="Clum A."/>
            <person name="Steindorff A."/>
            <person name="Ohm R."/>
            <person name="Martin F."/>
            <person name="Silar P."/>
            <person name="Natvig D."/>
            <person name="Lalanne C."/>
            <person name="Gautier V."/>
            <person name="Ament-Velasquez S.L."/>
            <person name="Kruys A."/>
            <person name="Hutchinson M.I."/>
            <person name="Powell A.J."/>
            <person name="Barry K."/>
            <person name="Miller A.N."/>
            <person name="Grigoriev I.V."/>
            <person name="Debuchy R."/>
            <person name="Gladieux P."/>
            <person name="Thoren M.H."/>
            <person name="Johannesson H."/>
        </authorList>
    </citation>
    <scope>NUCLEOTIDE SEQUENCE</scope>
    <source>
        <strain evidence="3">CBS 955.72</strain>
    </source>
</reference>
<keyword evidence="1 3" id="KW-0378">Hydrolase</keyword>
<protein>
    <submittedName>
        <fullName evidence="3">Serine hydrolase FSH</fullName>
    </submittedName>
</protein>
<dbReference type="Gene3D" id="3.40.50.1820">
    <property type="entry name" value="alpha/beta hydrolase"/>
    <property type="match status" value="1"/>
</dbReference>
<dbReference type="Pfam" id="PF03959">
    <property type="entry name" value="FSH1"/>
    <property type="match status" value="1"/>
</dbReference>
<evidence type="ECO:0000313" key="3">
    <source>
        <dbReference type="EMBL" id="KAK3345969.1"/>
    </source>
</evidence>
<gene>
    <name evidence="3" type="ORF">B0T25DRAFT_266550</name>
</gene>
<dbReference type="InterPro" id="IPR005645">
    <property type="entry name" value="FSH-like_dom"/>
</dbReference>
<accession>A0AAJ0HAD8</accession>
<sequence>MKILCLHGAFNSASTFQMLLRPLMDAFEQLGSVEFVFLDGARISPVPDAKSFAFFGPPPHFRWFGSDDPTSIDFEYRSSVMRDVPRGRTPEDKVRHVFGDAALARQAYEPALARVLDFLRHQPDIDGVLGYSEGGSMASTVLFEEKRLFEQEGRPRQLKYGIFIGGTPGMAYAKNGTFKFLLADEVEHRLDVTTCHLVGCNDPFIHYSIASYNICDKEKAFIFDHGGGHNIPRDKRTVTELALSIKSVVETHVS</sequence>
<name>A0AAJ0HAD8_9PEZI</name>
<dbReference type="GO" id="GO:0019748">
    <property type="term" value="P:secondary metabolic process"/>
    <property type="evidence" value="ECO:0007669"/>
    <property type="project" value="TreeGrafter"/>
</dbReference>
<dbReference type="AlphaFoldDB" id="A0AAJ0HAD8"/>
<dbReference type="SUPFAM" id="SSF53474">
    <property type="entry name" value="alpha/beta-Hydrolases"/>
    <property type="match status" value="1"/>
</dbReference>
<dbReference type="GO" id="GO:0005737">
    <property type="term" value="C:cytoplasm"/>
    <property type="evidence" value="ECO:0007669"/>
    <property type="project" value="TreeGrafter"/>
</dbReference>
<feature type="domain" description="Serine hydrolase" evidence="2">
    <location>
        <begin position="1"/>
        <end position="239"/>
    </location>
</feature>
<dbReference type="InterPro" id="IPR050593">
    <property type="entry name" value="LovG"/>
</dbReference>
<dbReference type="InterPro" id="IPR029058">
    <property type="entry name" value="AB_hydrolase_fold"/>
</dbReference>
<dbReference type="Proteomes" id="UP001275084">
    <property type="component" value="Unassembled WGS sequence"/>
</dbReference>
<reference evidence="3" key="1">
    <citation type="journal article" date="2023" name="Mol. Phylogenet. Evol.">
        <title>Genome-scale phylogeny and comparative genomics of the fungal order Sordariales.</title>
        <authorList>
            <person name="Hensen N."/>
            <person name="Bonometti L."/>
            <person name="Westerberg I."/>
            <person name="Brannstrom I.O."/>
            <person name="Guillou S."/>
            <person name="Cros-Aarteil S."/>
            <person name="Calhoun S."/>
            <person name="Haridas S."/>
            <person name="Kuo A."/>
            <person name="Mondo S."/>
            <person name="Pangilinan J."/>
            <person name="Riley R."/>
            <person name="LaButti K."/>
            <person name="Andreopoulos B."/>
            <person name="Lipzen A."/>
            <person name="Chen C."/>
            <person name="Yan M."/>
            <person name="Daum C."/>
            <person name="Ng V."/>
            <person name="Clum A."/>
            <person name="Steindorff A."/>
            <person name="Ohm R.A."/>
            <person name="Martin F."/>
            <person name="Silar P."/>
            <person name="Natvig D.O."/>
            <person name="Lalanne C."/>
            <person name="Gautier V."/>
            <person name="Ament-Velasquez S.L."/>
            <person name="Kruys A."/>
            <person name="Hutchinson M.I."/>
            <person name="Powell A.J."/>
            <person name="Barry K."/>
            <person name="Miller A.N."/>
            <person name="Grigoriev I.V."/>
            <person name="Debuchy R."/>
            <person name="Gladieux P."/>
            <person name="Hiltunen Thoren M."/>
            <person name="Johannesson H."/>
        </authorList>
    </citation>
    <scope>NUCLEOTIDE SEQUENCE</scope>
    <source>
        <strain evidence="3">CBS 955.72</strain>
    </source>
</reference>
<proteinExistence type="predicted"/>
<dbReference type="PANTHER" id="PTHR48070:SF4">
    <property type="entry name" value="ESTERASE ALNB"/>
    <property type="match status" value="1"/>
</dbReference>
<dbReference type="GO" id="GO:0016787">
    <property type="term" value="F:hydrolase activity"/>
    <property type="evidence" value="ECO:0007669"/>
    <property type="project" value="UniProtKB-KW"/>
</dbReference>
<comment type="caution">
    <text evidence="3">The sequence shown here is derived from an EMBL/GenBank/DDBJ whole genome shotgun (WGS) entry which is preliminary data.</text>
</comment>
<evidence type="ECO:0000259" key="2">
    <source>
        <dbReference type="Pfam" id="PF03959"/>
    </source>
</evidence>